<protein>
    <submittedName>
        <fullName evidence="1">Uncharacterized protein</fullName>
    </submittedName>
</protein>
<dbReference type="AlphaFoldDB" id="A0AA35LBH8"/>
<dbReference type="EMBL" id="OX395139">
    <property type="protein sequence ID" value="CAI5792858.1"/>
    <property type="molecule type" value="Genomic_DNA"/>
</dbReference>
<keyword evidence="2" id="KW-1185">Reference proteome</keyword>
<evidence type="ECO:0000313" key="1">
    <source>
        <dbReference type="EMBL" id="CAI5792858.1"/>
    </source>
</evidence>
<proteinExistence type="predicted"/>
<reference evidence="1" key="1">
    <citation type="submission" date="2022-12" db="EMBL/GenBank/DDBJ databases">
        <authorList>
            <person name="Alioto T."/>
            <person name="Alioto T."/>
            <person name="Gomez Garrido J."/>
        </authorList>
    </citation>
    <scope>NUCLEOTIDE SEQUENCE</scope>
</reference>
<dbReference type="Proteomes" id="UP001178461">
    <property type="component" value="Chromosome 14"/>
</dbReference>
<accession>A0AA35LBH8</accession>
<organism evidence="1 2">
    <name type="scientific">Podarcis lilfordi</name>
    <name type="common">Lilford's wall lizard</name>
    <dbReference type="NCBI Taxonomy" id="74358"/>
    <lineage>
        <taxon>Eukaryota</taxon>
        <taxon>Metazoa</taxon>
        <taxon>Chordata</taxon>
        <taxon>Craniata</taxon>
        <taxon>Vertebrata</taxon>
        <taxon>Euteleostomi</taxon>
        <taxon>Lepidosauria</taxon>
        <taxon>Squamata</taxon>
        <taxon>Bifurcata</taxon>
        <taxon>Unidentata</taxon>
        <taxon>Episquamata</taxon>
        <taxon>Laterata</taxon>
        <taxon>Lacertibaenia</taxon>
        <taxon>Lacertidae</taxon>
        <taxon>Podarcis</taxon>
    </lineage>
</organism>
<sequence>MDAEYNCEHYKTQVPSAILCPGHGFSSQDEGPENIPVVPGCHPLRLFPTSLMQK</sequence>
<evidence type="ECO:0000313" key="2">
    <source>
        <dbReference type="Proteomes" id="UP001178461"/>
    </source>
</evidence>
<name>A0AA35LBH8_9SAUR</name>
<gene>
    <name evidence="1" type="ORF">PODLI_1B041358</name>
</gene>